<protein>
    <recommendedName>
        <fullName evidence="3">DUF2490 domain-containing protein</fullName>
    </recommendedName>
</protein>
<evidence type="ECO:0000313" key="2">
    <source>
        <dbReference type="EMBL" id="SVA69998.1"/>
    </source>
</evidence>
<dbReference type="Gene3D" id="2.40.160.40">
    <property type="entry name" value="monomeric porin ompg"/>
    <property type="match status" value="1"/>
</dbReference>
<proteinExistence type="predicted"/>
<dbReference type="InterPro" id="IPR019619">
    <property type="entry name" value="DUF2490"/>
</dbReference>
<keyword evidence="1" id="KW-0732">Signal</keyword>
<dbReference type="Pfam" id="PF10677">
    <property type="entry name" value="DUF2490"/>
    <property type="match status" value="1"/>
</dbReference>
<dbReference type="InterPro" id="IPR053713">
    <property type="entry name" value="Bact_OM_Channel_sf"/>
</dbReference>
<sequence>MYKTMKLYIVCYLLFLLAQCLYGADDHQSWTKVSLEKKIPFSLKLELAQGLRLKDYVSTFNQAFFELSLSYKDSNGLRINIPYRYTIFEDKIKHRLSFGASYQYSFKPVSLKYRIKYYRLYENGEPLGEDGEALGDLIRSKFTIKYKTGKKTNPYISGELFHLLNTNNNPLNEYRASFGIEIDLPRKNSINIFYIFKKEDITKSSPDEINVFGLSYISKI</sequence>
<gene>
    <name evidence="2" type="ORF">METZ01_LOCUS122852</name>
</gene>
<evidence type="ECO:0008006" key="3">
    <source>
        <dbReference type="Google" id="ProtNLM"/>
    </source>
</evidence>
<organism evidence="2">
    <name type="scientific">marine metagenome</name>
    <dbReference type="NCBI Taxonomy" id="408172"/>
    <lineage>
        <taxon>unclassified sequences</taxon>
        <taxon>metagenomes</taxon>
        <taxon>ecological metagenomes</taxon>
    </lineage>
</organism>
<evidence type="ECO:0000256" key="1">
    <source>
        <dbReference type="ARBA" id="ARBA00022729"/>
    </source>
</evidence>
<accession>A0A381XZ19</accession>
<reference evidence="2" key="1">
    <citation type="submission" date="2018-05" db="EMBL/GenBank/DDBJ databases">
        <authorList>
            <person name="Lanie J.A."/>
            <person name="Ng W.-L."/>
            <person name="Kazmierczak K.M."/>
            <person name="Andrzejewski T.M."/>
            <person name="Davidsen T.M."/>
            <person name="Wayne K.J."/>
            <person name="Tettelin H."/>
            <person name="Glass J.I."/>
            <person name="Rusch D."/>
            <person name="Podicherti R."/>
            <person name="Tsui H.-C.T."/>
            <person name="Winkler M.E."/>
        </authorList>
    </citation>
    <scope>NUCLEOTIDE SEQUENCE</scope>
</reference>
<dbReference type="EMBL" id="UINC01016896">
    <property type="protein sequence ID" value="SVA69998.1"/>
    <property type="molecule type" value="Genomic_DNA"/>
</dbReference>
<name>A0A381XZ19_9ZZZZ</name>
<dbReference type="AlphaFoldDB" id="A0A381XZ19"/>